<proteinExistence type="predicted"/>
<dbReference type="AlphaFoldDB" id="A0A3S5CL83"/>
<evidence type="ECO:0000313" key="1">
    <source>
        <dbReference type="EMBL" id="VEL30337.1"/>
    </source>
</evidence>
<name>A0A3S5CL83_9PLAT</name>
<gene>
    <name evidence="1" type="ORF">PXEA_LOCUS23777</name>
</gene>
<dbReference type="Proteomes" id="UP000784294">
    <property type="component" value="Unassembled WGS sequence"/>
</dbReference>
<protein>
    <submittedName>
        <fullName evidence="1">Uncharacterized protein</fullName>
    </submittedName>
</protein>
<evidence type="ECO:0000313" key="2">
    <source>
        <dbReference type="Proteomes" id="UP000784294"/>
    </source>
</evidence>
<accession>A0A3S5CL83</accession>
<organism evidence="1 2">
    <name type="scientific">Protopolystoma xenopodis</name>
    <dbReference type="NCBI Taxonomy" id="117903"/>
    <lineage>
        <taxon>Eukaryota</taxon>
        <taxon>Metazoa</taxon>
        <taxon>Spiralia</taxon>
        <taxon>Lophotrochozoa</taxon>
        <taxon>Platyhelminthes</taxon>
        <taxon>Monogenea</taxon>
        <taxon>Polyopisthocotylea</taxon>
        <taxon>Polystomatidea</taxon>
        <taxon>Polystomatidae</taxon>
        <taxon>Protopolystoma</taxon>
    </lineage>
</organism>
<comment type="caution">
    <text evidence="1">The sequence shown here is derived from an EMBL/GenBank/DDBJ whole genome shotgun (WGS) entry which is preliminary data.</text>
</comment>
<keyword evidence="2" id="KW-1185">Reference proteome</keyword>
<reference evidence="1" key="1">
    <citation type="submission" date="2018-11" db="EMBL/GenBank/DDBJ databases">
        <authorList>
            <consortium name="Pathogen Informatics"/>
        </authorList>
    </citation>
    <scope>NUCLEOTIDE SEQUENCE</scope>
</reference>
<dbReference type="EMBL" id="CAAALY010111413">
    <property type="protein sequence ID" value="VEL30337.1"/>
    <property type="molecule type" value="Genomic_DNA"/>
</dbReference>
<sequence length="61" mass="6976">MWLPVEHAIRTSVRLSDYERSYIPSIKERCDYASSPHQTGLEPLDLTLRVGATDISDKTKK</sequence>